<dbReference type="SMART" id="SM00490">
    <property type="entry name" value="HELICc"/>
    <property type="match status" value="1"/>
</dbReference>
<dbReference type="SUPFAM" id="SSF52540">
    <property type="entry name" value="P-loop containing nucleoside triphosphate hydrolases"/>
    <property type="match status" value="2"/>
</dbReference>
<gene>
    <name evidence="2" type="ORF">GII30_19405</name>
</gene>
<dbReference type="GO" id="GO:0016787">
    <property type="term" value="F:hydrolase activity"/>
    <property type="evidence" value="ECO:0007669"/>
    <property type="project" value="UniProtKB-KW"/>
</dbReference>
<dbReference type="PANTHER" id="PTHR10799">
    <property type="entry name" value="SNF2/RAD54 HELICASE FAMILY"/>
    <property type="match status" value="1"/>
</dbReference>
<sequence length="1120" mass="121602">MPSEPLRIAPAELRRRFGGSALQRGTRYSNSGMVTEFGWTDRGELTGRCRGSGQEIYRVTVSFNGAPSSLTVSMATCSCPVGMFCKHAVALLLVAGRAGAVQPPPVVAWRSMLSAVLDDASGEVPTPTMRPLALSVGIEAPTSLAVRMGNPDAALLVTPMTWGKRRGWIKGGATWSDIFRIRQEDFPTAQTDAVIAIHRALAGSLFSHRDERVRLTYAPREIWDLLESARRAGVEIIAGPGVQASSVRITTARLHYGLRGCADGAQLTATVEIGDGQVLAAGDVGGVLGPAGNVHGLWGVHDDALVLAAFDPIPGAAEIAAARDGSEVLIPAADLPEFSAEVLPRLTRARTVAVHDEQLFAPPRIEGPFAVLTLTPAPAGGVRLSWSAGYTVNDTRHVFDPAETAATGFRDESAEAALWQEVRPELSATALMCRAWRTHATDHWRRRQVLDHSDKVLRELRLLQSADPDEEVIGATDIAGLLVTVDLSGVEAALLVAEALPELDRHPGIVIDNRLDVEYRAADSAPAIEFASEDSEFGNDWLSLGITVTVGGTRVPVAAVISEIVSGATHMLLNDGVYFPLDSPELRKLADLLAEGRALGEIESGMVHPASLNATFWEELLALGVVDEQLANWRDRMTALASARPPHLVDLPAELHADLRDYQHAGFEWLTFLWDNGLGGILADDMGLGKTVQTLAIITRAVAATPDARFLVVAPTSVIANWAAECHRFAPGLRVATVTATRARTGMGFEQQVAGADVVVTSYTLLRLLFDEINEYSWDGVIFDEAQFIKNHTGKTHQCARRLESGFKLAITGTPMENNLMELWSLLSVTAPGLFPSPVAFTDYFRKPIESGSAPDRLAVLRRRIKPVMLRRTKDQVAIDLPPKQEQALVLDLAARHRKIYDTRLARERQKVLGLLGDWEKNRFQVFRSLSLLRQLSLHASLVDESHHGVASSKVDYLTEQLPTLVAEGHNALVFSQFTRFLHILAAHLDKVGIAYSYLDGSMNAAGRAEAVRRFTSGETEVFLISLKAGGFGLNLTEADYCFVCDPWWNPAAEAQAVDRAHRIGQSRPVNVYRLVSAGTIEERVVALQDRKRALFDAVVDDGELFGTAISADDIREMIG</sequence>
<evidence type="ECO:0000256" key="1">
    <source>
        <dbReference type="ARBA" id="ARBA00022801"/>
    </source>
</evidence>
<dbReference type="CDD" id="cd18012">
    <property type="entry name" value="DEXQc_arch_SWI2_SNF2"/>
    <property type="match status" value="1"/>
</dbReference>
<accession>A0A857MIH9</accession>
<dbReference type="Pfam" id="PF00176">
    <property type="entry name" value="SNF2-rel_dom"/>
    <property type="match status" value="1"/>
</dbReference>
<dbReference type="InterPro" id="IPR027417">
    <property type="entry name" value="P-loop_NTPase"/>
</dbReference>
<dbReference type="Gene3D" id="3.40.50.300">
    <property type="entry name" value="P-loop containing nucleotide triphosphate hydrolases"/>
    <property type="match status" value="1"/>
</dbReference>
<dbReference type="GO" id="GO:0005524">
    <property type="term" value="F:ATP binding"/>
    <property type="evidence" value="ECO:0007669"/>
    <property type="project" value="InterPro"/>
</dbReference>
<keyword evidence="1" id="KW-0378">Hydrolase</keyword>
<dbReference type="GO" id="GO:0004386">
    <property type="term" value="F:helicase activity"/>
    <property type="evidence" value="ECO:0007669"/>
    <property type="project" value="UniProtKB-KW"/>
</dbReference>
<dbReference type="PROSITE" id="PS51194">
    <property type="entry name" value="HELICASE_CTER"/>
    <property type="match status" value="1"/>
</dbReference>
<dbReference type="Pfam" id="PF00271">
    <property type="entry name" value="Helicase_C"/>
    <property type="match status" value="1"/>
</dbReference>
<dbReference type="InterPro" id="IPR000330">
    <property type="entry name" value="SNF2_N"/>
</dbReference>
<keyword evidence="2" id="KW-0347">Helicase</keyword>
<keyword evidence="2" id="KW-0067">ATP-binding</keyword>
<organism evidence="2">
    <name type="scientific">Gordonia amarae</name>
    <dbReference type="NCBI Taxonomy" id="36821"/>
    <lineage>
        <taxon>Bacteria</taxon>
        <taxon>Bacillati</taxon>
        <taxon>Actinomycetota</taxon>
        <taxon>Actinomycetes</taxon>
        <taxon>Mycobacteriales</taxon>
        <taxon>Gordoniaceae</taxon>
        <taxon>Gordonia</taxon>
    </lineage>
</organism>
<dbReference type="AlphaFoldDB" id="A0A857MIH9"/>
<dbReference type="RefSeq" id="WP_040514228.1">
    <property type="nucleotide sequence ID" value="NZ_CP045804.1"/>
</dbReference>
<proteinExistence type="predicted"/>
<dbReference type="EMBL" id="CP045810">
    <property type="protein sequence ID" value="QHN41041.1"/>
    <property type="molecule type" value="Genomic_DNA"/>
</dbReference>
<dbReference type="SMART" id="SM00487">
    <property type="entry name" value="DEXDc"/>
    <property type="match status" value="1"/>
</dbReference>
<dbReference type="Gene3D" id="3.40.50.10810">
    <property type="entry name" value="Tandem AAA-ATPase domain"/>
    <property type="match status" value="1"/>
</dbReference>
<reference evidence="2" key="1">
    <citation type="journal article" date="2021" name="Nat. Microbiol.">
        <title>Cocultivation of an ultrasmall environmental parasitic bacterium with lytic ability against bacteria associated with wastewater foams.</title>
        <authorList>
            <person name="Batinovic S."/>
            <person name="Rose J.J.A."/>
            <person name="Ratcliffe J."/>
            <person name="Seviour R.J."/>
            <person name="Petrovski S."/>
        </authorList>
    </citation>
    <scope>NUCLEOTIDE SEQUENCE</scope>
    <source>
        <strain evidence="2">CON44</strain>
    </source>
</reference>
<dbReference type="PROSITE" id="PS50966">
    <property type="entry name" value="ZF_SWIM"/>
    <property type="match status" value="1"/>
</dbReference>
<keyword evidence="2" id="KW-0547">Nucleotide-binding</keyword>
<evidence type="ECO:0000313" key="2">
    <source>
        <dbReference type="EMBL" id="QHN41041.1"/>
    </source>
</evidence>
<dbReference type="CDD" id="cd18793">
    <property type="entry name" value="SF2_C_SNF"/>
    <property type="match status" value="1"/>
</dbReference>
<name>A0A857MIH9_9ACTN</name>
<protein>
    <submittedName>
        <fullName evidence="2">Helicase SNF2</fullName>
    </submittedName>
</protein>
<dbReference type="Pfam" id="PF04434">
    <property type="entry name" value="SWIM"/>
    <property type="match status" value="1"/>
</dbReference>
<dbReference type="InterPro" id="IPR049730">
    <property type="entry name" value="SNF2/RAD54-like_C"/>
</dbReference>
<dbReference type="GO" id="GO:0008270">
    <property type="term" value="F:zinc ion binding"/>
    <property type="evidence" value="ECO:0007669"/>
    <property type="project" value="InterPro"/>
</dbReference>
<dbReference type="PROSITE" id="PS51192">
    <property type="entry name" value="HELICASE_ATP_BIND_1"/>
    <property type="match status" value="1"/>
</dbReference>
<dbReference type="InterPro" id="IPR014001">
    <property type="entry name" value="Helicase_ATP-bd"/>
</dbReference>
<dbReference type="InterPro" id="IPR038718">
    <property type="entry name" value="SNF2-like_sf"/>
</dbReference>
<dbReference type="InterPro" id="IPR007527">
    <property type="entry name" value="Znf_SWIM"/>
</dbReference>
<dbReference type="InterPro" id="IPR001650">
    <property type="entry name" value="Helicase_C-like"/>
</dbReference>